<dbReference type="EMBL" id="ML737225">
    <property type="protein sequence ID" value="KAE8335252.1"/>
    <property type="molecule type" value="Genomic_DNA"/>
</dbReference>
<sequence length="189" mass="21415">MKRPLTTIYSHTESASTIRKSSKLRSAVSLENFAPYVGSVSDNPTPQAETSILPKTTGTASISKETTSQPHSDGYLLKPKRSRGPRWEHSVVPWLKEASNRARVPAELISYSARMFRRERHSMLYGFRWPKTDGDGPMDDEERAMDHRTVHRFLHPEEEARISRRDHGVNFAVTPTPESSGPRTEVEDV</sequence>
<feature type="compositionally biased region" description="Polar residues" evidence="1">
    <location>
        <begin position="40"/>
        <end position="71"/>
    </location>
</feature>
<dbReference type="Proteomes" id="UP000325558">
    <property type="component" value="Unassembled WGS sequence"/>
</dbReference>
<protein>
    <submittedName>
        <fullName evidence="2">Uncharacterized protein</fullName>
    </submittedName>
</protein>
<gene>
    <name evidence="2" type="ORF">BDV24DRAFT_169424</name>
</gene>
<name>A0A5N6XQK6_9EURO</name>
<reference evidence="2" key="1">
    <citation type="submission" date="2019-04" db="EMBL/GenBank/DDBJ databases">
        <title>Friends and foes A comparative genomics study of 23 Aspergillus species from section Flavi.</title>
        <authorList>
            <consortium name="DOE Joint Genome Institute"/>
            <person name="Kjaerbolling I."/>
            <person name="Vesth T."/>
            <person name="Frisvad J.C."/>
            <person name="Nybo J.L."/>
            <person name="Theobald S."/>
            <person name="Kildgaard S."/>
            <person name="Isbrandt T."/>
            <person name="Kuo A."/>
            <person name="Sato A."/>
            <person name="Lyhne E.K."/>
            <person name="Kogle M.E."/>
            <person name="Wiebenga A."/>
            <person name="Kun R.S."/>
            <person name="Lubbers R.J."/>
            <person name="Makela M.R."/>
            <person name="Barry K."/>
            <person name="Chovatia M."/>
            <person name="Clum A."/>
            <person name="Daum C."/>
            <person name="Haridas S."/>
            <person name="He G."/>
            <person name="LaButti K."/>
            <person name="Lipzen A."/>
            <person name="Mondo S."/>
            <person name="Riley R."/>
            <person name="Salamov A."/>
            <person name="Simmons B.A."/>
            <person name="Magnuson J.K."/>
            <person name="Henrissat B."/>
            <person name="Mortensen U.H."/>
            <person name="Larsen T.O."/>
            <person name="Devries R.P."/>
            <person name="Grigoriev I.V."/>
            <person name="Machida M."/>
            <person name="Baker S.E."/>
            <person name="Andersen M.R."/>
        </authorList>
    </citation>
    <scope>NUCLEOTIDE SEQUENCE</scope>
    <source>
        <strain evidence="2">CBS 117612</strain>
    </source>
</reference>
<proteinExistence type="predicted"/>
<accession>A0A5N6XQK6</accession>
<feature type="region of interest" description="Disordered" evidence="1">
    <location>
        <begin position="40"/>
        <end position="82"/>
    </location>
</feature>
<dbReference type="OrthoDB" id="6627536at2759"/>
<organism evidence="2">
    <name type="scientific">Aspergillus arachidicola</name>
    <dbReference type="NCBI Taxonomy" id="656916"/>
    <lineage>
        <taxon>Eukaryota</taxon>
        <taxon>Fungi</taxon>
        <taxon>Dikarya</taxon>
        <taxon>Ascomycota</taxon>
        <taxon>Pezizomycotina</taxon>
        <taxon>Eurotiomycetes</taxon>
        <taxon>Eurotiomycetidae</taxon>
        <taxon>Eurotiales</taxon>
        <taxon>Aspergillaceae</taxon>
        <taxon>Aspergillus</taxon>
        <taxon>Aspergillus subgen. Circumdati</taxon>
    </lineage>
</organism>
<feature type="region of interest" description="Disordered" evidence="1">
    <location>
        <begin position="164"/>
        <end position="189"/>
    </location>
</feature>
<evidence type="ECO:0000313" key="2">
    <source>
        <dbReference type="EMBL" id="KAE8335252.1"/>
    </source>
</evidence>
<dbReference type="AlphaFoldDB" id="A0A5N6XQK6"/>
<evidence type="ECO:0000256" key="1">
    <source>
        <dbReference type="SAM" id="MobiDB-lite"/>
    </source>
</evidence>